<gene>
    <name evidence="1" type="ORF">J4415_03345</name>
</gene>
<protein>
    <submittedName>
        <fullName evidence="1">Uncharacterized protein</fullName>
    </submittedName>
</protein>
<evidence type="ECO:0000313" key="1">
    <source>
        <dbReference type="EMBL" id="MBS3057637.1"/>
    </source>
</evidence>
<comment type="caution">
    <text evidence="1">The sequence shown here is derived from an EMBL/GenBank/DDBJ whole genome shotgun (WGS) entry which is preliminary data.</text>
</comment>
<proteinExistence type="predicted"/>
<dbReference type="AlphaFoldDB" id="A0A8T4KU46"/>
<dbReference type="Proteomes" id="UP000677687">
    <property type="component" value="Unassembled WGS sequence"/>
</dbReference>
<name>A0A8T4KU46_9ARCH</name>
<organism evidence="1 2">
    <name type="scientific">Candidatus Iainarchaeum sp</name>
    <dbReference type="NCBI Taxonomy" id="3101447"/>
    <lineage>
        <taxon>Archaea</taxon>
        <taxon>Candidatus Iainarchaeota</taxon>
        <taxon>Candidatus Iainarchaeia</taxon>
        <taxon>Candidatus Iainarchaeales</taxon>
        <taxon>Candidatus Iainarchaeaceae</taxon>
        <taxon>Candidatus Iainarchaeum</taxon>
    </lineage>
</organism>
<reference evidence="1" key="1">
    <citation type="submission" date="2021-03" db="EMBL/GenBank/DDBJ databases">
        <authorList>
            <person name="Jaffe A."/>
        </authorList>
    </citation>
    <scope>NUCLEOTIDE SEQUENCE</scope>
    <source>
        <strain evidence="1">RIFCSPHIGHO2_01_FULL_AR10_44_11</strain>
    </source>
</reference>
<reference evidence="1" key="2">
    <citation type="submission" date="2021-05" db="EMBL/GenBank/DDBJ databases">
        <title>Protein family content uncovers lineage relationships and bacterial pathway maintenance mechanisms in DPANN archaea.</title>
        <authorList>
            <person name="Castelle C.J."/>
            <person name="Meheust R."/>
            <person name="Jaffe A.L."/>
            <person name="Seitz K."/>
            <person name="Gong X."/>
            <person name="Baker B.J."/>
            <person name="Banfield J.F."/>
        </authorList>
    </citation>
    <scope>NUCLEOTIDE SEQUENCE</scope>
    <source>
        <strain evidence="1">RIFCSPHIGHO2_01_FULL_AR10_44_11</strain>
    </source>
</reference>
<sequence length="131" mass="15022">MVILLPATLLFYQYSQNSNDELKFGQLTRIGNDITNQAEKVYYYSDPSKIEIEGIMPSDVYNLTLQTDWPNKVNIITFWIRSGGKNQSFPFLSRVNINGTFSPRAFSAGKKRISLEVKKTGNTPYVEIRFL</sequence>
<evidence type="ECO:0000313" key="2">
    <source>
        <dbReference type="Proteomes" id="UP000677687"/>
    </source>
</evidence>
<dbReference type="EMBL" id="JAGVWD010000049">
    <property type="protein sequence ID" value="MBS3057637.1"/>
    <property type="molecule type" value="Genomic_DNA"/>
</dbReference>
<accession>A0A8T4KU46</accession>